<comment type="caution">
    <text evidence="3">The sequence shown here is derived from an EMBL/GenBank/DDBJ whole genome shotgun (WGS) entry which is preliminary data.</text>
</comment>
<evidence type="ECO:0000256" key="2">
    <source>
        <dbReference type="SAM" id="SignalP"/>
    </source>
</evidence>
<dbReference type="GO" id="GO:0001503">
    <property type="term" value="P:ossification"/>
    <property type="evidence" value="ECO:0007669"/>
    <property type="project" value="InterPro"/>
</dbReference>
<name>A0A9D3BS68_NOTFU</name>
<feature type="region of interest" description="Disordered" evidence="1">
    <location>
        <begin position="21"/>
        <end position="44"/>
    </location>
</feature>
<dbReference type="KEGG" id="nfu:107375072"/>
<accession>A0A9D3BS68</accession>
<dbReference type="OMA" id="YPGDYKS"/>
<reference evidence="3" key="1">
    <citation type="submission" date="2020-03" db="EMBL/GenBank/DDBJ databases">
        <title>Intra-Species Differences in Population Size shape Life History and Genome Evolution.</title>
        <authorList>
            <person name="Willemsen D."/>
            <person name="Cui R."/>
            <person name="Valenzano D.R."/>
        </authorList>
    </citation>
    <scope>NUCLEOTIDE SEQUENCE</scope>
    <source>
        <strain evidence="3">GRZ</strain>
        <tissue evidence="3">Whole</tissue>
    </source>
</reference>
<dbReference type="PANTHER" id="PTHR10607:SF1">
    <property type="entry name" value="OSTEOPONTIN"/>
    <property type="match status" value="1"/>
</dbReference>
<evidence type="ECO:0000313" key="4">
    <source>
        <dbReference type="Proteomes" id="UP000822369"/>
    </source>
</evidence>
<protein>
    <submittedName>
        <fullName evidence="3">Osteopontin-like</fullName>
    </submittedName>
</protein>
<feature type="compositionally biased region" description="Acidic residues" evidence="1">
    <location>
        <begin position="337"/>
        <end position="355"/>
    </location>
</feature>
<gene>
    <name evidence="3" type="ORF">G4P62_002353</name>
</gene>
<evidence type="ECO:0000256" key="1">
    <source>
        <dbReference type="SAM" id="MobiDB-lite"/>
    </source>
</evidence>
<feature type="compositionally biased region" description="Acidic residues" evidence="1">
    <location>
        <begin position="112"/>
        <end position="139"/>
    </location>
</feature>
<feature type="compositionally biased region" description="Low complexity" evidence="1">
    <location>
        <begin position="305"/>
        <end position="315"/>
    </location>
</feature>
<feature type="compositionally biased region" description="Low complexity" evidence="1">
    <location>
        <begin position="284"/>
        <end position="297"/>
    </location>
</feature>
<evidence type="ECO:0000313" key="3">
    <source>
        <dbReference type="EMBL" id="KAF7217689.1"/>
    </source>
</evidence>
<feature type="region of interest" description="Disordered" evidence="1">
    <location>
        <begin position="62"/>
        <end position="189"/>
    </location>
</feature>
<feature type="region of interest" description="Disordered" evidence="1">
    <location>
        <begin position="247"/>
        <end position="369"/>
    </location>
</feature>
<feature type="signal peptide" evidence="2">
    <location>
        <begin position="1"/>
        <end position="16"/>
    </location>
</feature>
<dbReference type="EMBL" id="JAAVVJ010000008">
    <property type="protein sequence ID" value="KAF7217689.1"/>
    <property type="molecule type" value="Genomic_DNA"/>
</dbReference>
<keyword evidence="2" id="KW-0732">Signal</keyword>
<feature type="chain" id="PRO_5038963477" evidence="2">
    <location>
        <begin position="17"/>
        <end position="369"/>
    </location>
</feature>
<sequence>MKVAVVFVLLFAAVLCRPARKVSDSSSDSSEEVVRRPAPPAVRKQAVVAAKHRAKPVQNVVAAAAAAGSDESSETSEENQGVAVEKATVEFKAAGVDTNAAPVSDKGTNSQDSDDDDDDEAEESEAEEEEDESDSDSESGESSTPAPGTVSPVVVTVEPLPGTTVDTILPTIVTDPDAGRGDNLGGYPGDYKSIYVEEKTYHKMSGPYKSYEFVDSGKKTGYDMTDGNEVEKSPKVYKVQAFHTQSQLLEEDTSTPEVETQSLDVSSGTSQDQDISHRQASLPEEASTTSESDSSSTPEEEGEESASSTSSSASAESDDEESQSNEETTATPGAADSDSDESESSEGDSNEEGEGPDATADMPAVLTAK</sequence>
<feature type="compositionally biased region" description="Polar residues" evidence="1">
    <location>
        <begin position="255"/>
        <end position="273"/>
    </location>
</feature>
<dbReference type="AlphaFoldDB" id="A0A9D3BS68"/>
<proteinExistence type="predicted"/>
<dbReference type="Proteomes" id="UP000822369">
    <property type="component" value="Chromosome 8"/>
</dbReference>
<organism evidence="3 4">
    <name type="scientific">Nothobranchius furzeri</name>
    <name type="common">Turquoise killifish</name>
    <dbReference type="NCBI Taxonomy" id="105023"/>
    <lineage>
        <taxon>Eukaryota</taxon>
        <taxon>Metazoa</taxon>
        <taxon>Chordata</taxon>
        <taxon>Craniata</taxon>
        <taxon>Vertebrata</taxon>
        <taxon>Euteleostomi</taxon>
        <taxon>Actinopterygii</taxon>
        <taxon>Neopterygii</taxon>
        <taxon>Teleostei</taxon>
        <taxon>Neoteleostei</taxon>
        <taxon>Acanthomorphata</taxon>
        <taxon>Ovalentaria</taxon>
        <taxon>Atherinomorphae</taxon>
        <taxon>Cyprinodontiformes</taxon>
        <taxon>Nothobranchiidae</taxon>
        <taxon>Nothobranchius</taxon>
    </lineage>
</organism>
<dbReference type="GO" id="GO:0007155">
    <property type="term" value="P:cell adhesion"/>
    <property type="evidence" value="ECO:0007669"/>
    <property type="project" value="InterPro"/>
</dbReference>
<dbReference type="InterPro" id="IPR002038">
    <property type="entry name" value="Osteopontin"/>
</dbReference>
<dbReference type="OrthoDB" id="10254483at2759"/>
<dbReference type="PANTHER" id="PTHR10607">
    <property type="entry name" value="OSTEOPONTIN"/>
    <property type="match status" value="1"/>
</dbReference>